<proteinExistence type="predicted"/>
<dbReference type="PROSITE" id="PS50157">
    <property type="entry name" value="ZINC_FINGER_C2H2_2"/>
    <property type="match status" value="1"/>
</dbReference>
<organism evidence="4 5">
    <name type="scientific">Daedalea quercina L-15889</name>
    <dbReference type="NCBI Taxonomy" id="1314783"/>
    <lineage>
        <taxon>Eukaryota</taxon>
        <taxon>Fungi</taxon>
        <taxon>Dikarya</taxon>
        <taxon>Basidiomycota</taxon>
        <taxon>Agaricomycotina</taxon>
        <taxon>Agaricomycetes</taxon>
        <taxon>Polyporales</taxon>
        <taxon>Fomitopsis</taxon>
    </lineage>
</organism>
<keyword evidence="1" id="KW-0863">Zinc-finger</keyword>
<dbReference type="OrthoDB" id="2676372at2759"/>
<gene>
    <name evidence="4" type="ORF">DAEQUDRAFT_521102</name>
</gene>
<feature type="compositionally biased region" description="Basic and acidic residues" evidence="2">
    <location>
        <begin position="136"/>
        <end position="149"/>
    </location>
</feature>
<evidence type="ECO:0000313" key="4">
    <source>
        <dbReference type="EMBL" id="KZT65508.1"/>
    </source>
</evidence>
<dbReference type="SMART" id="SM00355">
    <property type="entry name" value="ZnF_C2H2"/>
    <property type="match status" value="3"/>
</dbReference>
<protein>
    <recommendedName>
        <fullName evidence="3">C2H2-type domain-containing protein</fullName>
    </recommendedName>
</protein>
<keyword evidence="1" id="KW-0479">Metal-binding</keyword>
<sequence>MSDRVDSSRQLFGRVAAHDFDTPYYPGLFHGLPEISAQHLRGVAFGGGSGFEPHDWPLTFTANGLNTFACGGNGAEHARASVMRANEMLQSNGTSSAPHSVAQRGHGAPRAPARSVRPRGTFHASEGPRGILGRPLKRDPDSPRGDTTRSNDANHVTAPAPPQQAPAGAGTTHIRCGWNECGTQVKRTKKAVGDHFRSMHVGATKFDGTRARCMWHGCTRESMLLCNLRRHIYEVHIRGLERFKCELCQEEFTRRGSLRRHRQASCG</sequence>
<dbReference type="AlphaFoldDB" id="A0A165MCQ3"/>
<feature type="region of interest" description="Disordered" evidence="2">
    <location>
        <begin position="90"/>
        <end position="171"/>
    </location>
</feature>
<evidence type="ECO:0000256" key="2">
    <source>
        <dbReference type="SAM" id="MobiDB-lite"/>
    </source>
</evidence>
<dbReference type="STRING" id="1314783.A0A165MCQ3"/>
<dbReference type="GO" id="GO:0008270">
    <property type="term" value="F:zinc ion binding"/>
    <property type="evidence" value="ECO:0007669"/>
    <property type="project" value="UniProtKB-KW"/>
</dbReference>
<dbReference type="Gene3D" id="3.30.160.60">
    <property type="entry name" value="Classic Zinc Finger"/>
    <property type="match status" value="1"/>
</dbReference>
<evidence type="ECO:0000313" key="5">
    <source>
        <dbReference type="Proteomes" id="UP000076727"/>
    </source>
</evidence>
<evidence type="ECO:0000256" key="1">
    <source>
        <dbReference type="PROSITE-ProRule" id="PRU00042"/>
    </source>
</evidence>
<dbReference type="Proteomes" id="UP000076727">
    <property type="component" value="Unassembled WGS sequence"/>
</dbReference>
<keyword evidence="1" id="KW-0862">Zinc</keyword>
<feature type="compositionally biased region" description="Low complexity" evidence="2">
    <location>
        <begin position="108"/>
        <end position="119"/>
    </location>
</feature>
<accession>A0A165MCQ3</accession>
<name>A0A165MCQ3_9APHY</name>
<dbReference type="InterPro" id="IPR013087">
    <property type="entry name" value="Znf_C2H2_type"/>
</dbReference>
<evidence type="ECO:0000259" key="3">
    <source>
        <dbReference type="PROSITE" id="PS50157"/>
    </source>
</evidence>
<reference evidence="4 5" key="1">
    <citation type="journal article" date="2016" name="Mol. Biol. Evol.">
        <title>Comparative Genomics of Early-Diverging Mushroom-Forming Fungi Provides Insights into the Origins of Lignocellulose Decay Capabilities.</title>
        <authorList>
            <person name="Nagy L.G."/>
            <person name="Riley R."/>
            <person name="Tritt A."/>
            <person name="Adam C."/>
            <person name="Daum C."/>
            <person name="Floudas D."/>
            <person name="Sun H."/>
            <person name="Yadav J.S."/>
            <person name="Pangilinan J."/>
            <person name="Larsson K.H."/>
            <person name="Matsuura K."/>
            <person name="Barry K."/>
            <person name="Labutti K."/>
            <person name="Kuo R."/>
            <person name="Ohm R.A."/>
            <person name="Bhattacharya S.S."/>
            <person name="Shirouzu T."/>
            <person name="Yoshinaga Y."/>
            <person name="Martin F.M."/>
            <person name="Grigoriev I.V."/>
            <person name="Hibbett D.S."/>
        </authorList>
    </citation>
    <scope>NUCLEOTIDE SEQUENCE [LARGE SCALE GENOMIC DNA]</scope>
    <source>
        <strain evidence="4 5">L-15889</strain>
    </source>
</reference>
<dbReference type="EMBL" id="KV429104">
    <property type="protein sequence ID" value="KZT65508.1"/>
    <property type="molecule type" value="Genomic_DNA"/>
</dbReference>
<keyword evidence="5" id="KW-1185">Reference proteome</keyword>
<feature type="domain" description="C2H2-type" evidence="3">
    <location>
        <begin position="243"/>
        <end position="267"/>
    </location>
</feature>